<dbReference type="SFLD" id="SFLDG00358">
    <property type="entry name" value="Main_(cytGST)"/>
    <property type="match status" value="1"/>
</dbReference>
<feature type="domain" description="GST N-terminal" evidence="5">
    <location>
        <begin position="1"/>
        <end position="86"/>
    </location>
</feature>
<evidence type="ECO:0000259" key="5">
    <source>
        <dbReference type="PROSITE" id="PS50404"/>
    </source>
</evidence>
<proteinExistence type="inferred from homology"/>
<evidence type="ECO:0000313" key="7">
    <source>
        <dbReference type="EMBL" id="KAJ3042679.1"/>
    </source>
</evidence>
<dbReference type="PROSITE" id="PS50404">
    <property type="entry name" value="GST_NTER"/>
    <property type="match status" value="1"/>
</dbReference>
<comment type="caution">
    <text evidence="7">The sequence shown here is derived from an EMBL/GenBank/DDBJ whole genome shotgun (WGS) entry which is preliminary data.</text>
</comment>
<dbReference type="InterPro" id="IPR036249">
    <property type="entry name" value="Thioredoxin-like_sf"/>
</dbReference>
<dbReference type="SFLD" id="SFLDS00019">
    <property type="entry name" value="Glutathione_Transferase_(cytos"/>
    <property type="match status" value="1"/>
</dbReference>
<keyword evidence="3" id="KW-0808">Transferase</keyword>
<dbReference type="InterPro" id="IPR010987">
    <property type="entry name" value="Glutathione-S-Trfase_C-like"/>
</dbReference>
<dbReference type="Pfam" id="PF02798">
    <property type="entry name" value="GST_N"/>
    <property type="match status" value="1"/>
</dbReference>
<dbReference type="SFLD" id="SFLDG01154">
    <property type="entry name" value="Main.5:_Phi-like"/>
    <property type="match status" value="1"/>
</dbReference>
<dbReference type="InterPro" id="IPR040079">
    <property type="entry name" value="Glutathione_S-Trfase"/>
</dbReference>
<dbReference type="FunFam" id="3.40.30.10:FF:000016">
    <property type="entry name" value="Glutathione S-transferase F2"/>
    <property type="match status" value="1"/>
</dbReference>
<dbReference type="GO" id="GO:0006749">
    <property type="term" value="P:glutathione metabolic process"/>
    <property type="evidence" value="ECO:0007669"/>
    <property type="project" value="TreeGrafter"/>
</dbReference>
<dbReference type="GO" id="GO:0043295">
    <property type="term" value="F:glutathione binding"/>
    <property type="evidence" value="ECO:0007669"/>
    <property type="project" value="TreeGrafter"/>
</dbReference>
<dbReference type="Gene3D" id="3.40.30.10">
    <property type="entry name" value="Glutaredoxin"/>
    <property type="match status" value="1"/>
</dbReference>
<name>A0AAD5X1K0_9FUNG</name>
<dbReference type="InterPro" id="IPR004046">
    <property type="entry name" value="GST_C"/>
</dbReference>
<dbReference type="PANTHER" id="PTHR43900:SF3">
    <property type="entry name" value="GLUTATHIONE S-TRANSFERASE RHO"/>
    <property type="match status" value="1"/>
</dbReference>
<comment type="catalytic activity">
    <reaction evidence="4">
        <text>RX + glutathione = an S-substituted glutathione + a halide anion + H(+)</text>
        <dbReference type="Rhea" id="RHEA:16437"/>
        <dbReference type="ChEBI" id="CHEBI:15378"/>
        <dbReference type="ChEBI" id="CHEBI:16042"/>
        <dbReference type="ChEBI" id="CHEBI:17792"/>
        <dbReference type="ChEBI" id="CHEBI:57925"/>
        <dbReference type="ChEBI" id="CHEBI:90779"/>
        <dbReference type="EC" id="2.5.1.18"/>
    </reaction>
</comment>
<evidence type="ECO:0000256" key="2">
    <source>
        <dbReference type="ARBA" id="ARBA00012452"/>
    </source>
</evidence>
<dbReference type="Proteomes" id="UP001212841">
    <property type="component" value="Unassembled WGS sequence"/>
</dbReference>
<dbReference type="GO" id="GO:0004364">
    <property type="term" value="F:glutathione transferase activity"/>
    <property type="evidence" value="ECO:0007669"/>
    <property type="project" value="UniProtKB-EC"/>
</dbReference>
<dbReference type="SUPFAM" id="SSF47616">
    <property type="entry name" value="GST C-terminal domain-like"/>
    <property type="match status" value="1"/>
</dbReference>
<dbReference type="Gene3D" id="1.20.1050.10">
    <property type="match status" value="1"/>
</dbReference>
<dbReference type="PANTHER" id="PTHR43900">
    <property type="entry name" value="GLUTATHIONE S-TRANSFERASE RHO"/>
    <property type="match status" value="1"/>
</dbReference>
<dbReference type="GO" id="GO:0009636">
    <property type="term" value="P:response to toxic substance"/>
    <property type="evidence" value="ECO:0007669"/>
    <property type="project" value="UniProtKB-ARBA"/>
</dbReference>
<dbReference type="PROSITE" id="PS50405">
    <property type="entry name" value="GST_CTER"/>
    <property type="match status" value="1"/>
</dbReference>
<accession>A0AAD5X1K0</accession>
<dbReference type="InterPro" id="IPR036282">
    <property type="entry name" value="Glutathione-S-Trfase_C_sf"/>
</dbReference>
<evidence type="ECO:0000313" key="8">
    <source>
        <dbReference type="Proteomes" id="UP001212841"/>
    </source>
</evidence>
<feature type="domain" description="GST C-terminal" evidence="6">
    <location>
        <begin position="92"/>
        <end position="217"/>
    </location>
</feature>
<evidence type="ECO:0000259" key="6">
    <source>
        <dbReference type="PROSITE" id="PS50405"/>
    </source>
</evidence>
<evidence type="ECO:0000256" key="1">
    <source>
        <dbReference type="ARBA" id="ARBA00010128"/>
    </source>
</evidence>
<evidence type="ECO:0000256" key="4">
    <source>
        <dbReference type="ARBA" id="ARBA00047960"/>
    </source>
</evidence>
<dbReference type="Pfam" id="PF00043">
    <property type="entry name" value="GST_C"/>
    <property type="match status" value="1"/>
</dbReference>
<evidence type="ECO:0000256" key="3">
    <source>
        <dbReference type="ARBA" id="ARBA00022679"/>
    </source>
</evidence>
<comment type="similarity">
    <text evidence="1">Belongs to the GST superfamily. Phi family.</text>
</comment>
<sequence>MPLTIHGLAQSTCTQRVLTTLKELNVSDYKLRIVDWGAAEHKSPAFLKMQPFGKIPVLEDSDLPGVYIFESRAIIRYIVRKYSPTSSLLGSTPAAQALVETWISVESANFNPSAEGLAVQLVFGKFRGVEPDQAAVENHLKQLGATLDVYDKHLADKKFLVGEDFTLADIVHYPYLNLAVTSCGHPEVVNDRPNVKAWWERMSSRPAWKQVLAEGSF</sequence>
<organism evidence="7 8">
    <name type="scientific">Rhizophlyctis rosea</name>
    <dbReference type="NCBI Taxonomy" id="64517"/>
    <lineage>
        <taxon>Eukaryota</taxon>
        <taxon>Fungi</taxon>
        <taxon>Fungi incertae sedis</taxon>
        <taxon>Chytridiomycota</taxon>
        <taxon>Chytridiomycota incertae sedis</taxon>
        <taxon>Chytridiomycetes</taxon>
        <taxon>Rhizophlyctidales</taxon>
        <taxon>Rhizophlyctidaceae</taxon>
        <taxon>Rhizophlyctis</taxon>
    </lineage>
</organism>
<gene>
    <name evidence="7" type="ORF">HK097_001953</name>
</gene>
<dbReference type="FunFam" id="1.20.1050.10:FF:000004">
    <property type="entry name" value="Glutathione S-transferase F2"/>
    <property type="match status" value="1"/>
</dbReference>
<dbReference type="SUPFAM" id="SSF52833">
    <property type="entry name" value="Thioredoxin-like"/>
    <property type="match status" value="1"/>
</dbReference>
<protein>
    <recommendedName>
        <fullName evidence="2">glutathione transferase</fullName>
        <ecNumber evidence="2">2.5.1.18</ecNumber>
    </recommendedName>
</protein>
<dbReference type="GO" id="GO:0005737">
    <property type="term" value="C:cytoplasm"/>
    <property type="evidence" value="ECO:0007669"/>
    <property type="project" value="TreeGrafter"/>
</dbReference>
<dbReference type="InterPro" id="IPR004045">
    <property type="entry name" value="Glutathione_S-Trfase_N"/>
</dbReference>
<dbReference type="AlphaFoldDB" id="A0AAD5X1K0"/>
<keyword evidence="8" id="KW-1185">Reference proteome</keyword>
<dbReference type="EC" id="2.5.1.18" evidence="2"/>
<dbReference type="EMBL" id="JADGJD010001401">
    <property type="protein sequence ID" value="KAJ3042679.1"/>
    <property type="molecule type" value="Genomic_DNA"/>
</dbReference>
<reference evidence="7" key="1">
    <citation type="submission" date="2020-05" db="EMBL/GenBank/DDBJ databases">
        <title>Phylogenomic resolution of chytrid fungi.</title>
        <authorList>
            <person name="Stajich J.E."/>
            <person name="Amses K."/>
            <person name="Simmons R."/>
            <person name="Seto K."/>
            <person name="Myers J."/>
            <person name="Bonds A."/>
            <person name="Quandt C.A."/>
            <person name="Barry K."/>
            <person name="Liu P."/>
            <person name="Grigoriev I."/>
            <person name="Longcore J.E."/>
            <person name="James T.Y."/>
        </authorList>
    </citation>
    <scope>NUCLEOTIDE SEQUENCE</scope>
    <source>
        <strain evidence="7">JEL0318</strain>
    </source>
</reference>
<dbReference type="CDD" id="cd03053">
    <property type="entry name" value="GST_N_Phi"/>
    <property type="match status" value="1"/>
</dbReference>